<dbReference type="InterPro" id="IPR055414">
    <property type="entry name" value="LRR_R13L4/SHOC2-like"/>
</dbReference>
<dbReference type="STRING" id="210143.A0A1R3IZG3"/>
<dbReference type="GO" id="GO:0043531">
    <property type="term" value="F:ADP binding"/>
    <property type="evidence" value="ECO:0007669"/>
    <property type="project" value="InterPro"/>
</dbReference>
<dbReference type="Pfam" id="PF23559">
    <property type="entry name" value="WHD_DRP"/>
    <property type="match status" value="1"/>
</dbReference>
<name>A0A1R3IZG3_COCAP</name>
<dbReference type="InterPro" id="IPR002182">
    <property type="entry name" value="NB-ARC"/>
</dbReference>
<proteinExistence type="predicted"/>
<dbReference type="InterPro" id="IPR058922">
    <property type="entry name" value="WHD_DRP"/>
</dbReference>
<dbReference type="OMA" id="TIVNYWG"/>
<evidence type="ECO:0000256" key="1">
    <source>
        <dbReference type="ARBA" id="ARBA00022614"/>
    </source>
</evidence>
<dbReference type="GO" id="GO:0006952">
    <property type="term" value="P:defense response"/>
    <property type="evidence" value="ECO:0007669"/>
    <property type="project" value="UniProtKB-KW"/>
</dbReference>
<accession>A0A1R3IZG3</accession>
<dbReference type="Gene3D" id="3.80.10.10">
    <property type="entry name" value="Ribonuclease Inhibitor"/>
    <property type="match status" value="3"/>
</dbReference>
<sequence length="1079" mass="121787">MEKKVVEAAIGAAVEVTLSKASQFGLQRKVGDRVFVPRVNHETHSLIGDSSLVVGRGDDLSKIIDLLVDSNSQATLSVVSIVGMAGLGKTTLAKLVCNYELVRDHFGKIIWVCVSDDFEVERILVEMLESLTKNPCGIKNKDTVLKRIQEELGGERYLLIFDDVWNENTEKWEDLKGCLLGISRNKGSKIVITTRSDNVALVMGTTPEHRHHPKKLVDDECWSIIKEKVFGSTSVPSELEDIGKDIAKKCRGVPLVARVIGGTMSHKREKEEWLSIKHCSIWDSLERNNGILNVLKLSFDRLPSPSLKQCFAYCSNFPKDFCFEREQLIQFWMAEGFLNPTEQEGQMTLEDTGNMHFKALLSNSLFQDVETDAYGKIGVCKMHDLVHDLAVFVSKEETMVFDTDSMRDTSHIRHMSVIVDGEVVPTILQRATPKLHSLFSKVDIFCRFSGDLKSLRTLNLSGVVNMENLPASLGKLKHLRFLDISRTKITELPKSFTRLYNLQTLRILKCSLKMLPKGMKNLVSLRHIYFDIEKLMPVDIGCLTCLQTLPFFFVDAERGCRVEELGYLSQLGGKLKICNLEDVEDNAEATRANMEAKTKLYKLKLKWSYKRKGYINDKEVLEGLKPCSNMKSLTIVNYWGNGLPSWMSRSVYDSDYTFPLNNLVKLKLINCKECLNVPCLGQLSNLRVLEIDEMKKVNRIGSEFYLNGTNNDNDRTSSSQGEGEATKLFPALRRFTLVEMESLEEWADYGNQATIESERVVVFPCLEELIITGCPKLRSAPLQRQLCSLEVLQVSYCGEISTLGLGDGLSASSCLKELHIQACPNLRSIPTIEGLATCLKELTVWDCPNLRSIPGIEGFSSLIELTIKDCERLSYLPSGLESCTSLERLNIHNCPNLRFIPQDLGDLCSLIFLSVTSCQKLIRLPEEILGCLTSLKTLHLGGFSEQLQEFPGLTSLQHLHASLEYLELYGWKNLKSLPDQLQHLTALKSLEIWNFNGVEVLPEWLGNFSTLQRLQIWNCNCLMHMPSSVAMQQLSKLQRLEINKCPRLKENCTKETGPEWPKIAHIPNLRIEGRSPHSE</sequence>
<dbReference type="AlphaFoldDB" id="A0A1R3IZG3"/>
<dbReference type="PANTHER" id="PTHR36766:SF70">
    <property type="entry name" value="DISEASE RESISTANCE PROTEIN RGA4"/>
    <property type="match status" value="1"/>
</dbReference>
<dbReference type="SUPFAM" id="SSF52058">
    <property type="entry name" value="L domain-like"/>
    <property type="match status" value="2"/>
</dbReference>
<dbReference type="FunFam" id="1.10.10.10:FF:000322">
    <property type="entry name" value="Probable disease resistance protein At1g63360"/>
    <property type="match status" value="1"/>
</dbReference>
<dbReference type="PANTHER" id="PTHR36766">
    <property type="entry name" value="PLANT BROAD-SPECTRUM MILDEW RESISTANCE PROTEIN RPW8"/>
    <property type="match status" value="1"/>
</dbReference>
<dbReference type="EMBL" id="AWWV01009127">
    <property type="protein sequence ID" value="OMO87958.1"/>
    <property type="molecule type" value="Genomic_DNA"/>
</dbReference>
<dbReference type="OrthoDB" id="1896560at2759"/>
<comment type="caution">
    <text evidence="5">The sequence shown here is derived from an EMBL/GenBank/DDBJ whole genome shotgun (WGS) entry which is preliminary data.</text>
</comment>
<dbReference type="SUPFAM" id="SSF52540">
    <property type="entry name" value="P-loop containing nucleoside triphosphate hydrolases"/>
    <property type="match status" value="1"/>
</dbReference>
<dbReference type="PRINTS" id="PR00364">
    <property type="entry name" value="DISEASERSIST"/>
</dbReference>
<dbReference type="Gene3D" id="1.10.10.10">
    <property type="entry name" value="Winged helix-like DNA-binding domain superfamily/Winged helix DNA-binding domain"/>
    <property type="match status" value="1"/>
</dbReference>
<dbReference type="Proteomes" id="UP000188268">
    <property type="component" value="Unassembled WGS sequence"/>
</dbReference>
<gene>
    <name evidence="5" type="ORF">CCACVL1_08636</name>
</gene>
<keyword evidence="3" id="KW-0611">Plant defense</keyword>
<dbReference type="FunFam" id="3.40.50.300:FF:001091">
    <property type="entry name" value="Probable disease resistance protein At1g61300"/>
    <property type="match status" value="1"/>
</dbReference>
<dbReference type="InterPro" id="IPR036388">
    <property type="entry name" value="WH-like_DNA-bd_sf"/>
</dbReference>
<feature type="domain" description="AAA+ ATPase" evidence="4">
    <location>
        <begin position="75"/>
        <end position="216"/>
    </location>
</feature>
<dbReference type="InterPro" id="IPR003593">
    <property type="entry name" value="AAA+_ATPase"/>
</dbReference>
<evidence type="ECO:0000256" key="2">
    <source>
        <dbReference type="ARBA" id="ARBA00022737"/>
    </source>
</evidence>
<dbReference type="SMART" id="SM00382">
    <property type="entry name" value="AAA"/>
    <property type="match status" value="1"/>
</dbReference>
<organism evidence="5 6">
    <name type="scientific">Corchorus capsularis</name>
    <name type="common">Jute</name>
    <dbReference type="NCBI Taxonomy" id="210143"/>
    <lineage>
        <taxon>Eukaryota</taxon>
        <taxon>Viridiplantae</taxon>
        <taxon>Streptophyta</taxon>
        <taxon>Embryophyta</taxon>
        <taxon>Tracheophyta</taxon>
        <taxon>Spermatophyta</taxon>
        <taxon>Magnoliopsida</taxon>
        <taxon>eudicotyledons</taxon>
        <taxon>Gunneridae</taxon>
        <taxon>Pentapetalae</taxon>
        <taxon>rosids</taxon>
        <taxon>malvids</taxon>
        <taxon>Malvales</taxon>
        <taxon>Malvaceae</taxon>
        <taxon>Grewioideae</taxon>
        <taxon>Apeibeae</taxon>
        <taxon>Corchorus</taxon>
    </lineage>
</organism>
<evidence type="ECO:0000256" key="3">
    <source>
        <dbReference type="ARBA" id="ARBA00022821"/>
    </source>
</evidence>
<protein>
    <submittedName>
        <fullName evidence="5">Disease resistance protein</fullName>
    </submittedName>
</protein>
<dbReference type="Gramene" id="OMO87958">
    <property type="protein sequence ID" value="OMO87958"/>
    <property type="gene ID" value="CCACVL1_08636"/>
</dbReference>
<dbReference type="Pfam" id="PF23598">
    <property type="entry name" value="LRR_14"/>
    <property type="match status" value="1"/>
</dbReference>
<dbReference type="Pfam" id="PF25019">
    <property type="entry name" value="LRR_R13L1-DRL21"/>
    <property type="match status" value="1"/>
</dbReference>
<dbReference type="InterPro" id="IPR056789">
    <property type="entry name" value="LRR_R13L1-DRL21"/>
</dbReference>
<keyword evidence="1" id="KW-0433">Leucine-rich repeat</keyword>
<keyword evidence="2" id="KW-0677">Repeat</keyword>
<evidence type="ECO:0000259" key="4">
    <source>
        <dbReference type="SMART" id="SM00382"/>
    </source>
</evidence>
<dbReference type="InterPro" id="IPR032675">
    <property type="entry name" value="LRR_dom_sf"/>
</dbReference>
<dbReference type="InterPro" id="IPR027417">
    <property type="entry name" value="P-loop_NTPase"/>
</dbReference>
<evidence type="ECO:0000313" key="6">
    <source>
        <dbReference type="Proteomes" id="UP000188268"/>
    </source>
</evidence>
<dbReference type="Pfam" id="PF00931">
    <property type="entry name" value="NB-ARC"/>
    <property type="match status" value="1"/>
</dbReference>
<keyword evidence="6" id="KW-1185">Reference proteome</keyword>
<reference evidence="5 6" key="1">
    <citation type="submission" date="2013-09" db="EMBL/GenBank/DDBJ databases">
        <title>Corchorus capsularis genome sequencing.</title>
        <authorList>
            <person name="Alam M."/>
            <person name="Haque M.S."/>
            <person name="Islam M.S."/>
            <person name="Emdad E.M."/>
            <person name="Islam M.M."/>
            <person name="Ahmed B."/>
            <person name="Halim A."/>
            <person name="Hossen Q.M.M."/>
            <person name="Hossain M.Z."/>
            <person name="Ahmed R."/>
            <person name="Khan M.M."/>
            <person name="Islam R."/>
            <person name="Rashid M.M."/>
            <person name="Khan S.A."/>
            <person name="Rahman M.S."/>
            <person name="Alam M."/>
        </authorList>
    </citation>
    <scope>NUCLEOTIDE SEQUENCE [LARGE SCALE GENOMIC DNA]</scope>
    <source>
        <strain evidence="6">cv. CVL-1</strain>
        <tissue evidence="5">Whole seedling</tissue>
    </source>
</reference>
<evidence type="ECO:0000313" key="5">
    <source>
        <dbReference type="EMBL" id="OMO87958.1"/>
    </source>
</evidence>
<dbReference type="Gene3D" id="3.40.50.300">
    <property type="entry name" value="P-loop containing nucleotide triphosphate hydrolases"/>
    <property type="match status" value="1"/>
</dbReference>